<dbReference type="EMBL" id="CP009922">
    <property type="protein sequence ID" value="AKG43865.1"/>
    <property type="molecule type" value="Genomic_DNA"/>
</dbReference>
<dbReference type="InterPro" id="IPR000055">
    <property type="entry name" value="Restrct_endonuc_typeI_TRD"/>
</dbReference>
<feature type="domain" description="Type I restriction modification DNA specificity" evidence="9">
    <location>
        <begin position="510"/>
        <end position="617"/>
    </location>
</feature>
<feature type="domain" description="DNA methylase adenine-specific" evidence="10">
    <location>
        <begin position="94"/>
        <end position="393"/>
    </location>
</feature>
<dbReference type="SUPFAM" id="SSF116734">
    <property type="entry name" value="DNA methylase specificity domain"/>
    <property type="match status" value="1"/>
</dbReference>
<name>A0A0F7FVG1_9ACTN</name>
<evidence type="ECO:0000256" key="8">
    <source>
        <dbReference type="ARBA" id="ARBA00047942"/>
    </source>
</evidence>
<dbReference type="Gene3D" id="3.40.50.150">
    <property type="entry name" value="Vaccinia Virus protein VP39"/>
    <property type="match status" value="1"/>
</dbReference>
<dbReference type="KEGG" id="sxi:SXIM_24810"/>
<dbReference type="GO" id="GO:0009307">
    <property type="term" value="P:DNA restriction-modification system"/>
    <property type="evidence" value="ECO:0007669"/>
    <property type="project" value="UniProtKB-KW"/>
</dbReference>
<dbReference type="InterPro" id="IPR044946">
    <property type="entry name" value="Restrct_endonuc_typeI_TRD_sf"/>
</dbReference>
<evidence type="ECO:0000256" key="3">
    <source>
        <dbReference type="ARBA" id="ARBA00022603"/>
    </source>
</evidence>
<keyword evidence="7" id="KW-0238">DNA-binding</keyword>
<keyword evidence="6" id="KW-0680">Restriction system</keyword>
<keyword evidence="12" id="KW-1185">Reference proteome</keyword>
<evidence type="ECO:0000256" key="4">
    <source>
        <dbReference type="ARBA" id="ARBA00022679"/>
    </source>
</evidence>
<evidence type="ECO:0000256" key="5">
    <source>
        <dbReference type="ARBA" id="ARBA00022691"/>
    </source>
</evidence>
<evidence type="ECO:0000256" key="1">
    <source>
        <dbReference type="ARBA" id="ARBA00010923"/>
    </source>
</evidence>
<dbReference type="PANTHER" id="PTHR42933:SF4">
    <property type="entry name" value="TYPE I RESTRICTION ENZYME ECOKI METHYLASE SUBUNIT"/>
    <property type="match status" value="1"/>
</dbReference>
<dbReference type="PRINTS" id="PR00507">
    <property type="entry name" value="N12N6MTFRASE"/>
</dbReference>
<dbReference type="SUPFAM" id="SSF53335">
    <property type="entry name" value="S-adenosyl-L-methionine-dependent methyltransferases"/>
    <property type="match status" value="1"/>
</dbReference>
<comment type="similarity">
    <text evidence="1">Belongs to the type-I restriction system S methylase family.</text>
</comment>
<evidence type="ECO:0000259" key="9">
    <source>
        <dbReference type="Pfam" id="PF01420"/>
    </source>
</evidence>
<comment type="catalytic activity">
    <reaction evidence="8">
        <text>a 2'-deoxyadenosine in DNA + S-adenosyl-L-methionine = an N(6)-methyl-2'-deoxyadenosine in DNA + S-adenosyl-L-homocysteine + H(+)</text>
        <dbReference type="Rhea" id="RHEA:15197"/>
        <dbReference type="Rhea" id="RHEA-COMP:12418"/>
        <dbReference type="Rhea" id="RHEA-COMP:12419"/>
        <dbReference type="ChEBI" id="CHEBI:15378"/>
        <dbReference type="ChEBI" id="CHEBI:57856"/>
        <dbReference type="ChEBI" id="CHEBI:59789"/>
        <dbReference type="ChEBI" id="CHEBI:90615"/>
        <dbReference type="ChEBI" id="CHEBI:90616"/>
        <dbReference type="EC" id="2.1.1.72"/>
    </reaction>
</comment>
<sequence length="643" mass="69339">MLAKFVQSDGAADVEFVEWWKRAAGESSGRASVLADIRAAVRSASRHPGFPVPHMRNQDAGLLNSDENLEDVPWAADFIGMLGRGPDLDSTEWSDVCDLLLDRHARENTRTAGEFHTPREVARLLVELAPPRAGDRILDPACGSGVLLAAAAQRIAGGVDGATLEAYATDRSNPWLATMNLAMHGVDRPVVRASEPASLFGGRGQGGADLVFSNPPFGQRLGPVEDVGWPFGRPSEHSADFAWLQYIWSRLSENGVGLVVMPAGAAWRHGREAEMRKAMVSGGALQGVIALPPHLFTHTAVPVHIWLLARGKSSRLPAADGDAVVFVDASGLGTQPPRRSRRVLTARDRALIVRCFHEGDHDEPGFSRSVSYREILEQGGGLDPRWYVGAGQEQSAASDTDDLFGELAGSAAKMSRSSHNLAWILETTRLPRDGIVPQHARLRDIVDGKVSDVARDGRAGLLLAGPSGSLVRAEDYQEAGIPVVMPTDLTDSGFDEEGIRRIGEEQAAGLGRFRLRSGDIVLARRGELGRCAVVREAQEGWVCGTGCFVLRPPAVLDADYFAAYLRSAPARTWLQARSTGSLTMKTISLGVLGELPVVLPDLSAQRLIADIMAQVDGHERMLREQLALTRKIRRDALHGLLSG</sequence>
<evidence type="ECO:0000256" key="2">
    <source>
        <dbReference type="ARBA" id="ARBA00011900"/>
    </source>
</evidence>
<evidence type="ECO:0000313" key="12">
    <source>
        <dbReference type="Proteomes" id="UP000034034"/>
    </source>
</evidence>
<gene>
    <name evidence="11" type="ORF">SXIM_24810</name>
</gene>
<dbReference type="InterPro" id="IPR029063">
    <property type="entry name" value="SAM-dependent_MTases_sf"/>
</dbReference>
<evidence type="ECO:0000259" key="10">
    <source>
        <dbReference type="Pfam" id="PF02384"/>
    </source>
</evidence>
<dbReference type="GO" id="GO:0003677">
    <property type="term" value="F:DNA binding"/>
    <property type="evidence" value="ECO:0007669"/>
    <property type="project" value="UniProtKB-KW"/>
</dbReference>
<reference evidence="11" key="1">
    <citation type="submission" date="2019-08" db="EMBL/GenBank/DDBJ databases">
        <title>Complete genome sequence of a mangrove-derived Streptomyces xiamenensis.</title>
        <authorList>
            <person name="Xu J."/>
        </authorList>
    </citation>
    <scope>NUCLEOTIDE SEQUENCE</scope>
    <source>
        <strain evidence="11">318</strain>
    </source>
</reference>
<dbReference type="Proteomes" id="UP000034034">
    <property type="component" value="Chromosome"/>
</dbReference>
<protein>
    <recommendedName>
        <fullName evidence="2">site-specific DNA-methyltransferase (adenine-specific)</fullName>
        <ecNumber evidence="2">2.1.1.72</ecNumber>
    </recommendedName>
</protein>
<dbReference type="Pfam" id="PF02384">
    <property type="entry name" value="N6_Mtase"/>
    <property type="match status" value="1"/>
</dbReference>
<accession>A0A0F7FVG1</accession>
<dbReference type="GO" id="GO:0009007">
    <property type="term" value="F:site-specific DNA-methyltransferase (adenine-specific) activity"/>
    <property type="evidence" value="ECO:0007669"/>
    <property type="project" value="UniProtKB-EC"/>
</dbReference>
<dbReference type="EC" id="2.1.1.72" evidence="2"/>
<evidence type="ECO:0000256" key="6">
    <source>
        <dbReference type="ARBA" id="ARBA00022747"/>
    </source>
</evidence>
<dbReference type="InterPro" id="IPR002052">
    <property type="entry name" value="DNA_methylase_N6_adenine_CS"/>
</dbReference>
<dbReference type="AlphaFoldDB" id="A0A0F7FVG1"/>
<dbReference type="Pfam" id="PF01420">
    <property type="entry name" value="Methylase_S"/>
    <property type="match status" value="1"/>
</dbReference>
<dbReference type="HOGENOM" id="CLU_028533_0_0_11"/>
<dbReference type="STRING" id="408015.SXIM_24810"/>
<evidence type="ECO:0000313" key="11">
    <source>
        <dbReference type="EMBL" id="AKG43865.1"/>
    </source>
</evidence>
<dbReference type="GO" id="GO:0008170">
    <property type="term" value="F:N-methyltransferase activity"/>
    <property type="evidence" value="ECO:0007669"/>
    <property type="project" value="InterPro"/>
</dbReference>
<dbReference type="InterPro" id="IPR003356">
    <property type="entry name" value="DNA_methylase_A-5"/>
</dbReference>
<dbReference type="InterPro" id="IPR051537">
    <property type="entry name" value="DNA_Adenine_Mtase"/>
</dbReference>
<evidence type="ECO:0000256" key="7">
    <source>
        <dbReference type="ARBA" id="ARBA00023125"/>
    </source>
</evidence>
<dbReference type="GO" id="GO:0032259">
    <property type="term" value="P:methylation"/>
    <property type="evidence" value="ECO:0007669"/>
    <property type="project" value="UniProtKB-KW"/>
</dbReference>
<dbReference type="PATRIC" id="fig|408015.6.peg.2519"/>
<dbReference type="Gene3D" id="3.90.220.20">
    <property type="entry name" value="DNA methylase specificity domains"/>
    <property type="match status" value="1"/>
</dbReference>
<keyword evidence="4" id="KW-0808">Transferase</keyword>
<dbReference type="REBASE" id="110842">
    <property type="entry name" value="M.Sxi318ORF24810P"/>
</dbReference>
<dbReference type="PANTHER" id="PTHR42933">
    <property type="entry name" value="SLR6095 PROTEIN"/>
    <property type="match status" value="1"/>
</dbReference>
<proteinExistence type="inferred from homology"/>
<dbReference type="PROSITE" id="PS00092">
    <property type="entry name" value="N6_MTASE"/>
    <property type="match status" value="1"/>
</dbReference>
<keyword evidence="3 11" id="KW-0489">Methyltransferase</keyword>
<keyword evidence="5" id="KW-0949">S-adenosyl-L-methionine</keyword>
<organism evidence="11 12">
    <name type="scientific">Streptomyces xiamenensis</name>
    <dbReference type="NCBI Taxonomy" id="408015"/>
    <lineage>
        <taxon>Bacteria</taxon>
        <taxon>Bacillati</taxon>
        <taxon>Actinomycetota</taxon>
        <taxon>Actinomycetes</taxon>
        <taxon>Kitasatosporales</taxon>
        <taxon>Streptomycetaceae</taxon>
        <taxon>Streptomyces</taxon>
    </lineage>
</organism>